<evidence type="ECO:0000313" key="2">
    <source>
        <dbReference type="EMBL" id="KAF3433565.1"/>
    </source>
</evidence>
<dbReference type="Proteomes" id="UP000796880">
    <property type="component" value="Unassembled WGS sequence"/>
</dbReference>
<feature type="compositionally biased region" description="Acidic residues" evidence="1">
    <location>
        <begin position="100"/>
        <end position="112"/>
    </location>
</feature>
<dbReference type="AlphaFoldDB" id="A0A8K0DM73"/>
<evidence type="ECO:0000256" key="1">
    <source>
        <dbReference type="SAM" id="MobiDB-lite"/>
    </source>
</evidence>
<gene>
    <name evidence="2" type="ORF">FNV43_RR24667</name>
</gene>
<sequence>MFLVDSLETCRTGGGASSGTYGDLNEGAIIRVTLYEDVTQMGYSVYFWMSLCSCEGHMGLEDPSVMAANLEEDPVEDPEEDSMGSDDYIPHGYLPKPIDPEDFDPWDDLTSD</sequence>
<name>A0A8K0DM73_9ROSA</name>
<comment type="caution">
    <text evidence="2">The sequence shown here is derived from an EMBL/GenBank/DDBJ whole genome shotgun (WGS) entry which is preliminary data.</text>
</comment>
<keyword evidence="3" id="KW-1185">Reference proteome</keyword>
<organism evidence="2 3">
    <name type="scientific">Rhamnella rubrinervis</name>
    <dbReference type="NCBI Taxonomy" id="2594499"/>
    <lineage>
        <taxon>Eukaryota</taxon>
        <taxon>Viridiplantae</taxon>
        <taxon>Streptophyta</taxon>
        <taxon>Embryophyta</taxon>
        <taxon>Tracheophyta</taxon>
        <taxon>Spermatophyta</taxon>
        <taxon>Magnoliopsida</taxon>
        <taxon>eudicotyledons</taxon>
        <taxon>Gunneridae</taxon>
        <taxon>Pentapetalae</taxon>
        <taxon>rosids</taxon>
        <taxon>fabids</taxon>
        <taxon>Rosales</taxon>
        <taxon>Rhamnaceae</taxon>
        <taxon>rhamnoid group</taxon>
        <taxon>Rhamneae</taxon>
        <taxon>Rhamnella</taxon>
    </lineage>
</organism>
<feature type="compositionally biased region" description="Acidic residues" evidence="1">
    <location>
        <begin position="71"/>
        <end position="84"/>
    </location>
</feature>
<accession>A0A8K0DM73</accession>
<dbReference type="EMBL" id="VOIH02000011">
    <property type="protein sequence ID" value="KAF3433565.1"/>
    <property type="molecule type" value="Genomic_DNA"/>
</dbReference>
<protein>
    <submittedName>
        <fullName evidence="2">Uncharacterized protein</fullName>
    </submittedName>
</protein>
<reference evidence="2" key="1">
    <citation type="submission" date="2020-03" db="EMBL/GenBank/DDBJ databases">
        <title>A high-quality chromosome-level genome assembly of a woody plant with both climbing and erect habits, Rhamnella rubrinervis.</title>
        <authorList>
            <person name="Lu Z."/>
            <person name="Yang Y."/>
            <person name="Zhu X."/>
            <person name="Sun Y."/>
        </authorList>
    </citation>
    <scope>NUCLEOTIDE SEQUENCE</scope>
    <source>
        <strain evidence="2">BYM</strain>
        <tissue evidence="2">Leaf</tissue>
    </source>
</reference>
<feature type="region of interest" description="Disordered" evidence="1">
    <location>
        <begin position="71"/>
        <end position="112"/>
    </location>
</feature>
<evidence type="ECO:0000313" key="3">
    <source>
        <dbReference type="Proteomes" id="UP000796880"/>
    </source>
</evidence>
<proteinExistence type="predicted"/>